<name>A0A1I0T691_9NOCA</name>
<reference evidence="2 3" key="1">
    <citation type="submission" date="2016-10" db="EMBL/GenBank/DDBJ databases">
        <authorList>
            <person name="de Groot N.N."/>
        </authorList>
    </citation>
    <scope>NUCLEOTIDE SEQUENCE [LARGE SCALE GENOMIC DNA]</scope>
    <source>
        <strain evidence="2 3">DSM 44908</strain>
    </source>
</reference>
<dbReference type="SUPFAM" id="SSF55729">
    <property type="entry name" value="Acyl-CoA N-acyltransferases (Nat)"/>
    <property type="match status" value="1"/>
</dbReference>
<sequence length="308" mass="32188">MRVSVGDRVVVRYRRQDAAGAPPLSDVLGMLADLSPDTLTVVRESGETVAISRGDVVVCKPIPPKPVRASAIRALERAAADAWPGIEQDLVGGWMLRAGHGVSQRANSALPVDPTVATGDLLAALPAVVRWYADRGLTPRLHLPDRILRIPAGWRAGPDVSVLTAPATVRPAAGSTVAATPDAAWSAHHPRFADVPDVLTAVRGGDVAFLSRPDPQGSYETAAVARAAVTAMPDGTRVVSIAAVATRPDLRRRGHAAAVCRDALSWGAERGAVTALVQVESGGGAATALYAGLGFTEHHRYRYAQPAD</sequence>
<dbReference type="GO" id="GO:0016747">
    <property type="term" value="F:acyltransferase activity, transferring groups other than amino-acyl groups"/>
    <property type="evidence" value="ECO:0007669"/>
    <property type="project" value="InterPro"/>
</dbReference>
<dbReference type="InterPro" id="IPR056934">
    <property type="entry name" value="SH3_Rv0428c"/>
</dbReference>
<dbReference type="InterPro" id="IPR056935">
    <property type="entry name" value="Rv0428c-like_C"/>
</dbReference>
<feature type="domain" description="N-acetyltransferase" evidence="1">
    <location>
        <begin position="160"/>
        <end position="308"/>
    </location>
</feature>
<dbReference type="Proteomes" id="UP000182054">
    <property type="component" value="Unassembled WGS sequence"/>
</dbReference>
<protein>
    <submittedName>
        <fullName evidence="2">Acetyltransferase (GNAT) family protein</fullName>
    </submittedName>
</protein>
<proteinExistence type="predicted"/>
<evidence type="ECO:0000313" key="2">
    <source>
        <dbReference type="EMBL" id="SFA47230.1"/>
    </source>
</evidence>
<dbReference type="AlphaFoldDB" id="A0A1I0T691"/>
<dbReference type="InterPro" id="IPR000182">
    <property type="entry name" value="GNAT_dom"/>
</dbReference>
<dbReference type="PROSITE" id="PS51186">
    <property type="entry name" value="GNAT"/>
    <property type="match status" value="1"/>
</dbReference>
<dbReference type="Pfam" id="PF24553">
    <property type="entry name" value="Rv0428c_C"/>
    <property type="match status" value="1"/>
</dbReference>
<dbReference type="OrthoDB" id="9775595at2"/>
<dbReference type="RefSeq" id="WP_068361556.1">
    <property type="nucleotide sequence ID" value="NZ_FOJN01000004.1"/>
</dbReference>
<dbReference type="EMBL" id="FOJN01000004">
    <property type="protein sequence ID" value="SFA47230.1"/>
    <property type="molecule type" value="Genomic_DNA"/>
</dbReference>
<dbReference type="Gene3D" id="3.40.630.30">
    <property type="match status" value="1"/>
</dbReference>
<evidence type="ECO:0000259" key="1">
    <source>
        <dbReference type="PROSITE" id="PS51186"/>
    </source>
</evidence>
<dbReference type="GeneID" id="85485330"/>
<dbReference type="Pfam" id="PF24551">
    <property type="entry name" value="SH3_Rv0428c"/>
    <property type="match status" value="1"/>
</dbReference>
<dbReference type="InterPro" id="IPR016181">
    <property type="entry name" value="Acyl_CoA_acyltransferase"/>
</dbReference>
<organism evidence="2 3">
    <name type="scientific">Rhodococcoides kroppenstedtii</name>
    <dbReference type="NCBI Taxonomy" id="293050"/>
    <lineage>
        <taxon>Bacteria</taxon>
        <taxon>Bacillati</taxon>
        <taxon>Actinomycetota</taxon>
        <taxon>Actinomycetes</taxon>
        <taxon>Mycobacteriales</taxon>
        <taxon>Nocardiaceae</taxon>
        <taxon>Rhodococcoides</taxon>
    </lineage>
</organism>
<accession>A0A1I0T691</accession>
<gene>
    <name evidence="2" type="ORF">SAMN05444374_104176</name>
</gene>
<evidence type="ECO:0000313" key="3">
    <source>
        <dbReference type="Proteomes" id="UP000182054"/>
    </source>
</evidence>
<keyword evidence="2" id="KW-0808">Transferase</keyword>